<accession>A0A1U7WBK8</accession>
<name>A0A1U7WBK8_NICSY</name>
<proteinExistence type="predicted"/>
<evidence type="ECO:0000313" key="1">
    <source>
        <dbReference type="Proteomes" id="UP000189701"/>
    </source>
</evidence>
<dbReference type="AlphaFoldDB" id="A0A1U7WBK8"/>
<dbReference type="RefSeq" id="XP_009774621.1">
    <property type="nucleotide sequence ID" value="XM_009776319.1"/>
</dbReference>
<reference evidence="2" key="2">
    <citation type="submission" date="2025-08" db="UniProtKB">
        <authorList>
            <consortium name="RefSeq"/>
        </authorList>
    </citation>
    <scope>IDENTIFICATION</scope>
    <source>
        <tissue evidence="2">Leaf</tissue>
    </source>
</reference>
<dbReference type="PANTHER" id="PTHR27006">
    <property type="entry name" value="PROMASTIGOTE SURFACE ANTIGEN PROTEIN PSA"/>
    <property type="match status" value="1"/>
</dbReference>
<protein>
    <submittedName>
        <fullName evidence="2">Cysteine-rich receptor-like protein kinase 19</fullName>
    </submittedName>
</protein>
<dbReference type="Proteomes" id="UP000189701">
    <property type="component" value="Unplaced"/>
</dbReference>
<reference evidence="1" key="1">
    <citation type="journal article" date="2013" name="Genome Biol.">
        <title>Reference genomes and transcriptomes of Nicotiana sylvestris and Nicotiana tomentosiformis.</title>
        <authorList>
            <person name="Sierro N."/>
            <person name="Battey J.N."/>
            <person name="Ouadi S."/>
            <person name="Bovet L."/>
            <person name="Goepfert S."/>
            <person name="Bakaher N."/>
            <person name="Peitsch M.C."/>
            <person name="Ivanov N.V."/>
        </authorList>
    </citation>
    <scope>NUCLEOTIDE SEQUENCE [LARGE SCALE GENOMIC DNA]</scope>
</reference>
<evidence type="ECO:0000313" key="2">
    <source>
        <dbReference type="RefSeq" id="XP_009774621.1"/>
    </source>
</evidence>
<dbReference type="PANTHER" id="PTHR27006:SF606">
    <property type="entry name" value="INTERLEUKIN-1 RECEPTOR-ASSOCIATED KINASE 4"/>
    <property type="match status" value="1"/>
</dbReference>
<organism evidence="1 2">
    <name type="scientific">Nicotiana sylvestris</name>
    <name type="common">Wood tobacco</name>
    <name type="synonym">South American tobacco</name>
    <dbReference type="NCBI Taxonomy" id="4096"/>
    <lineage>
        <taxon>Eukaryota</taxon>
        <taxon>Viridiplantae</taxon>
        <taxon>Streptophyta</taxon>
        <taxon>Embryophyta</taxon>
        <taxon>Tracheophyta</taxon>
        <taxon>Spermatophyta</taxon>
        <taxon>Magnoliopsida</taxon>
        <taxon>eudicotyledons</taxon>
        <taxon>Gunneridae</taxon>
        <taxon>Pentapetalae</taxon>
        <taxon>asterids</taxon>
        <taxon>lamiids</taxon>
        <taxon>Solanales</taxon>
        <taxon>Solanaceae</taxon>
        <taxon>Nicotianoideae</taxon>
        <taxon>Nicotianeae</taxon>
        <taxon>Nicotiana</taxon>
    </lineage>
</organism>
<sequence>MGKKIVTSRLKFALSRVELRMRILGTSDTTSGVCSKAWQLWKDGRSMEFVDPTLINGDSKSTSEVVRCLHNGLLCVQNDVDERPTTALIARILSTDSATLPEPNPPTSFKAYAGMKTINQFTNKSILQESFTELCPR</sequence>
<gene>
    <name evidence="2" type="primary">LOC104224638</name>
</gene>
<dbReference type="STRING" id="4096.A0A1U7WBK8"/>
<keyword evidence="1" id="KW-1185">Reference proteome</keyword>